<feature type="compositionally biased region" description="Basic and acidic residues" evidence="1">
    <location>
        <begin position="69"/>
        <end position="87"/>
    </location>
</feature>
<comment type="caution">
    <text evidence="3">The sequence shown here is derived from an EMBL/GenBank/DDBJ whole genome shotgun (WGS) entry which is preliminary data.</text>
</comment>
<reference evidence="3 4" key="1">
    <citation type="submission" date="2019-05" db="EMBL/GenBank/DDBJ databases">
        <title>Emergence of the Ug99 lineage of the wheat stem rust pathogen through somatic hybridization.</title>
        <authorList>
            <person name="Li F."/>
            <person name="Upadhyaya N.M."/>
            <person name="Sperschneider J."/>
            <person name="Matny O."/>
            <person name="Nguyen-Phuc H."/>
            <person name="Mago R."/>
            <person name="Raley C."/>
            <person name="Miller M.E."/>
            <person name="Silverstein K.A.T."/>
            <person name="Henningsen E."/>
            <person name="Hirsch C.D."/>
            <person name="Visser B."/>
            <person name="Pretorius Z.A."/>
            <person name="Steffenson B.J."/>
            <person name="Schwessinger B."/>
            <person name="Dodds P.N."/>
            <person name="Figueroa M."/>
        </authorList>
    </citation>
    <scope>NUCLEOTIDE SEQUENCE [LARGE SCALE GENOMIC DNA]</scope>
    <source>
        <strain evidence="3 4">Ug99</strain>
    </source>
</reference>
<dbReference type="AlphaFoldDB" id="A0A5B0SKY9"/>
<evidence type="ECO:0000256" key="1">
    <source>
        <dbReference type="SAM" id="MobiDB-lite"/>
    </source>
</evidence>
<keyword evidence="2" id="KW-0812">Transmembrane</keyword>
<keyword evidence="2" id="KW-1133">Transmembrane helix</keyword>
<dbReference type="EMBL" id="VDEP01000002">
    <property type="protein sequence ID" value="KAA1138572.1"/>
    <property type="molecule type" value="Genomic_DNA"/>
</dbReference>
<organism evidence="3 4">
    <name type="scientific">Puccinia graminis f. sp. tritici</name>
    <dbReference type="NCBI Taxonomy" id="56615"/>
    <lineage>
        <taxon>Eukaryota</taxon>
        <taxon>Fungi</taxon>
        <taxon>Dikarya</taxon>
        <taxon>Basidiomycota</taxon>
        <taxon>Pucciniomycotina</taxon>
        <taxon>Pucciniomycetes</taxon>
        <taxon>Pucciniales</taxon>
        <taxon>Pucciniaceae</taxon>
        <taxon>Puccinia</taxon>
    </lineage>
</organism>
<feature type="compositionally biased region" description="Acidic residues" evidence="1">
    <location>
        <begin position="58"/>
        <end position="67"/>
    </location>
</feature>
<sequence>MVIFTLNQHLSLAAQLIFIIITNHVVFFDLNVTLGINFFFKGFLFHFRITIQLRHDEEDEKDSEYDFETLGKENTDNLDSNSEREETSHEEEVESKSNIEIKENDMIEDENEDKLISETDNHDELASNINLEENNMITEEDTDPEENNMFDNEDFDGLFTNAKSDETISKTSAPLSCTKSNMNVADCDY</sequence>
<feature type="transmembrane region" description="Helical" evidence="2">
    <location>
        <begin position="12"/>
        <end position="40"/>
    </location>
</feature>
<evidence type="ECO:0000313" key="4">
    <source>
        <dbReference type="Proteomes" id="UP000325313"/>
    </source>
</evidence>
<dbReference type="Proteomes" id="UP000325313">
    <property type="component" value="Unassembled WGS sequence"/>
</dbReference>
<protein>
    <submittedName>
        <fullName evidence="3">Uncharacterized protein</fullName>
    </submittedName>
</protein>
<accession>A0A5B0SKY9</accession>
<feature type="region of interest" description="Disordered" evidence="1">
    <location>
        <begin position="58"/>
        <end position="100"/>
    </location>
</feature>
<gene>
    <name evidence="3" type="ORF">PGTUg99_029652</name>
</gene>
<evidence type="ECO:0000313" key="3">
    <source>
        <dbReference type="EMBL" id="KAA1138572.1"/>
    </source>
</evidence>
<evidence type="ECO:0000256" key="2">
    <source>
        <dbReference type="SAM" id="Phobius"/>
    </source>
</evidence>
<keyword evidence="2" id="KW-0472">Membrane</keyword>
<name>A0A5B0SKY9_PUCGR</name>
<proteinExistence type="predicted"/>